<protein>
    <submittedName>
        <fullName evidence="5">Plastocyanin-like</fullName>
    </submittedName>
</protein>
<dbReference type="PANTHER" id="PTHR33021:SF499">
    <property type="entry name" value="OS12G0150500 PROTEIN"/>
    <property type="match status" value="1"/>
</dbReference>
<feature type="compositionally biased region" description="Pro residues" evidence="3">
    <location>
        <begin position="128"/>
        <end position="163"/>
    </location>
</feature>
<dbReference type="GO" id="GO:0009055">
    <property type="term" value="F:electron transfer activity"/>
    <property type="evidence" value="ECO:0007669"/>
    <property type="project" value="InterPro"/>
</dbReference>
<dbReference type="FunFam" id="2.60.40.420:FF:000003">
    <property type="entry name" value="Blue copper"/>
    <property type="match status" value="1"/>
</dbReference>
<keyword evidence="6" id="KW-1185">Reference proteome</keyword>
<comment type="caution">
    <text evidence="5">The sequence shown here is derived from an EMBL/GenBank/DDBJ whole genome shotgun (WGS) entry which is preliminary data.</text>
</comment>
<dbReference type="Proteomes" id="UP000195402">
    <property type="component" value="Unassembled WGS sequence"/>
</dbReference>
<name>A0A200PVE4_MACCD</name>
<dbReference type="InParanoid" id="A0A200PVE4"/>
<keyword evidence="1" id="KW-0479">Metal-binding</keyword>
<evidence type="ECO:0000256" key="1">
    <source>
        <dbReference type="ARBA" id="ARBA00022723"/>
    </source>
</evidence>
<dbReference type="CDD" id="cd04216">
    <property type="entry name" value="Phytocyanin"/>
    <property type="match status" value="1"/>
</dbReference>
<evidence type="ECO:0000256" key="3">
    <source>
        <dbReference type="SAM" id="MobiDB-lite"/>
    </source>
</evidence>
<dbReference type="InterPro" id="IPR039391">
    <property type="entry name" value="Phytocyanin-like"/>
</dbReference>
<gene>
    <name evidence="5" type="ORF">BVC80_8787g10</name>
</gene>
<sequence>MIVLSISSYGVYATNYSVGGETGWDLTSDMTTWSASTIFNPGDNLVFAYKPIHNVLEVDEDAFDTCNTTTPISINNGGQTVITLDTVGTRYFICGTPGHCGSGLKVQVDVLLPGNSSAGNDGRRRRPIAPPKRSPPPTPPTPTPPPPPPPPPTPSQELPPSPEIPSIDVPSTPGPNCHDEGSATKILYHHDLVITSLMSSLLIFTISLL</sequence>
<evidence type="ECO:0000313" key="6">
    <source>
        <dbReference type="Proteomes" id="UP000195402"/>
    </source>
</evidence>
<dbReference type="STRING" id="56857.A0A200PVE4"/>
<accession>A0A200PVE4</accession>
<feature type="region of interest" description="Disordered" evidence="3">
    <location>
        <begin position="114"/>
        <end position="178"/>
    </location>
</feature>
<dbReference type="InterPro" id="IPR008972">
    <property type="entry name" value="Cupredoxin"/>
</dbReference>
<dbReference type="AlphaFoldDB" id="A0A200PVE4"/>
<dbReference type="PANTHER" id="PTHR33021">
    <property type="entry name" value="BLUE COPPER PROTEIN"/>
    <property type="match status" value="1"/>
</dbReference>
<feature type="domain" description="Phytocyanin" evidence="4">
    <location>
        <begin position="14"/>
        <end position="112"/>
    </location>
</feature>
<dbReference type="OMA" id="CHDEGSA"/>
<evidence type="ECO:0000256" key="2">
    <source>
        <dbReference type="ARBA" id="ARBA00023180"/>
    </source>
</evidence>
<keyword evidence="2" id="KW-0325">Glycoprotein</keyword>
<organism evidence="5 6">
    <name type="scientific">Macleaya cordata</name>
    <name type="common">Five-seeded plume-poppy</name>
    <name type="synonym">Bocconia cordata</name>
    <dbReference type="NCBI Taxonomy" id="56857"/>
    <lineage>
        <taxon>Eukaryota</taxon>
        <taxon>Viridiplantae</taxon>
        <taxon>Streptophyta</taxon>
        <taxon>Embryophyta</taxon>
        <taxon>Tracheophyta</taxon>
        <taxon>Spermatophyta</taxon>
        <taxon>Magnoliopsida</taxon>
        <taxon>Ranunculales</taxon>
        <taxon>Papaveraceae</taxon>
        <taxon>Papaveroideae</taxon>
        <taxon>Macleaya</taxon>
    </lineage>
</organism>
<dbReference type="SUPFAM" id="SSF49503">
    <property type="entry name" value="Cupredoxins"/>
    <property type="match status" value="1"/>
</dbReference>
<dbReference type="Gene3D" id="2.60.40.420">
    <property type="entry name" value="Cupredoxins - blue copper proteins"/>
    <property type="match status" value="1"/>
</dbReference>
<dbReference type="EMBL" id="MVGT01003963">
    <property type="protein sequence ID" value="OVA02145.1"/>
    <property type="molecule type" value="Genomic_DNA"/>
</dbReference>
<evidence type="ECO:0000313" key="5">
    <source>
        <dbReference type="EMBL" id="OVA02145.1"/>
    </source>
</evidence>
<dbReference type="GO" id="GO:0005886">
    <property type="term" value="C:plasma membrane"/>
    <property type="evidence" value="ECO:0007669"/>
    <property type="project" value="TreeGrafter"/>
</dbReference>
<proteinExistence type="predicted"/>
<dbReference type="Pfam" id="PF02298">
    <property type="entry name" value="Cu_bind_like"/>
    <property type="match status" value="1"/>
</dbReference>
<evidence type="ECO:0000259" key="4">
    <source>
        <dbReference type="PROSITE" id="PS51485"/>
    </source>
</evidence>
<dbReference type="PROSITE" id="PS51485">
    <property type="entry name" value="PHYTOCYANIN"/>
    <property type="match status" value="1"/>
</dbReference>
<dbReference type="OrthoDB" id="1903230at2759"/>
<reference evidence="5 6" key="1">
    <citation type="journal article" date="2017" name="Mol. Plant">
        <title>The Genome of Medicinal Plant Macleaya cordata Provides New Insights into Benzylisoquinoline Alkaloids Metabolism.</title>
        <authorList>
            <person name="Liu X."/>
            <person name="Liu Y."/>
            <person name="Huang P."/>
            <person name="Ma Y."/>
            <person name="Qing Z."/>
            <person name="Tang Q."/>
            <person name="Cao H."/>
            <person name="Cheng P."/>
            <person name="Zheng Y."/>
            <person name="Yuan Z."/>
            <person name="Zhou Y."/>
            <person name="Liu J."/>
            <person name="Tang Z."/>
            <person name="Zhuo Y."/>
            <person name="Zhang Y."/>
            <person name="Yu L."/>
            <person name="Huang J."/>
            <person name="Yang P."/>
            <person name="Peng Q."/>
            <person name="Zhang J."/>
            <person name="Jiang W."/>
            <person name="Zhang Z."/>
            <person name="Lin K."/>
            <person name="Ro D.K."/>
            <person name="Chen X."/>
            <person name="Xiong X."/>
            <person name="Shang Y."/>
            <person name="Huang S."/>
            <person name="Zeng J."/>
        </authorList>
    </citation>
    <scope>NUCLEOTIDE SEQUENCE [LARGE SCALE GENOMIC DNA]</scope>
    <source>
        <strain evidence="6">cv. BLH2017</strain>
        <tissue evidence="5">Root</tissue>
    </source>
</reference>
<dbReference type="InterPro" id="IPR003245">
    <property type="entry name" value="Phytocyanin_dom"/>
</dbReference>
<dbReference type="GO" id="GO:0046872">
    <property type="term" value="F:metal ion binding"/>
    <property type="evidence" value="ECO:0007669"/>
    <property type="project" value="UniProtKB-KW"/>
</dbReference>